<dbReference type="KEGG" id="tcd:AAIA72_09075"/>
<dbReference type="CDD" id="cd05237">
    <property type="entry name" value="UDP_invert_4-6DH_SDR_e"/>
    <property type="match status" value="1"/>
</dbReference>
<keyword evidence="2" id="KW-0472">Membrane</keyword>
<dbReference type="SUPFAM" id="SSF51735">
    <property type="entry name" value="NAD(P)-binding Rossmann-fold domains"/>
    <property type="match status" value="2"/>
</dbReference>
<dbReference type="PANTHER" id="PTHR43318">
    <property type="entry name" value="UDP-N-ACETYLGLUCOSAMINE 4,6-DEHYDRATASE"/>
    <property type="match status" value="1"/>
</dbReference>
<dbReference type="InterPro" id="IPR036291">
    <property type="entry name" value="NAD(P)-bd_dom_sf"/>
</dbReference>
<dbReference type="AlphaFoldDB" id="A0AB39USF8"/>
<sequence>MAGSVTRGSRVVKVFDWLFELPRPKKRLISVAADTVLLSLALWMAFTLRLGEVFLPAETGFWLGWLVTLSSSLLVFVRLGLYRAVIRYMGEHVLFTVLAGTTLSAVILSVVGDVLQAFQLPRSVPVIYWAFATLFVGGTRYLVRYYVHQAASKEKTRVVVYGAGVSGRRLANALQSGPEYSVVAFVDDDPAKQGTVVCGHRVYAPAGLKQLMEDRGAELVLLALGHASRGQRRLVLRYLEQQSIRVMTIPDIDDIMSGRARIEEVRDIDIEDLLGRDPVAPDPALLGQGITGKNVMVTGAGGSIGSELCRQILRLRPRTLVLFELSEYALYAIEKELEAQDEAPQVRIVAVLGSVQHQRRLESVMQAFEIDTVYHAAAYKHVPLVEHNIIEGIRNNVFGTWFAAEAAIRSGVEKFVLISTDKAVRPTNVMGASKRCAELVLQALAQRQHNTKFAMVRFGNVLGSSGSVVPLFREQIRSGGPVTVTHPDIIRYFMTIPEASQLVLQAGAMGGEGEVFVLDMGEPVRIADLAAKMIHLMGLEPRTEANPDGDIEIVYTGLRPGEKLYEELLIGDNPTGTDHPRILKAQEVSLPWPEVERLLKRLDLACHAFDCGMIRQLLLDAPLGYRPANDPVDHIWCINSQREVVEEVGSSESAS</sequence>
<dbReference type="EMBL" id="CP154858">
    <property type="protein sequence ID" value="XDT70963.1"/>
    <property type="molecule type" value="Genomic_DNA"/>
</dbReference>
<evidence type="ECO:0000256" key="2">
    <source>
        <dbReference type="SAM" id="Phobius"/>
    </source>
</evidence>
<feature type="domain" description="Polysaccharide biosynthesis protein CapD-like" evidence="3">
    <location>
        <begin position="295"/>
        <end position="586"/>
    </location>
</feature>
<dbReference type="RefSeq" id="WP_369600004.1">
    <property type="nucleotide sequence ID" value="NZ_CP154858.1"/>
</dbReference>
<feature type="transmembrane region" description="Helical" evidence="2">
    <location>
        <begin position="60"/>
        <end position="81"/>
    </location>
</feature>
<evidence type="ECO:0000259" key="3">
    <source>
        <dbReference type="Pfam" id="PF02719"/>
    </source>
</evidence>
<keyword evidence="2" id="KW-1133">Transmembrane helix</keyword>
<feature type="transmembrane region" description="Helical" evidence="2">
    <location>
        <begin position="28"/>
        <end position="48"/>
    </location>
</feature>
<dbReference type="InterPro" id="IPR051203">
    <property type="entry name" value="Polysaccharide_Synthase-Rel"/>
</dbReference>
<feature type="transmembrane region" description="Helical" evidence="2">
    <location>
        <begin position="127"/>
        <end position="147"/>
    </location>
</feature>
<dbReference type="PANTHER" id="PTHR43318:SF1">
    <property type="entry name" value="POLYSACCHARIDE BIOSYNTHESIS PROTEIN EPSC-RELATED"/>
    <property type="match status" value="1"/>
</dbReference>
<feature type="transmembrane region" description="Helical" evidence="2">
    <location>
        <begin position="93"/>
        <end position="115"/>
    </location>
</feature>
<name>A0AB39USF8_9GAMM</name>
<accession>A0AB39USF8</accession>
<evidence type="ECO:0000256" key="1">
    <source>
        <dbReference type="ARBA" id="ARBA00007430"/>
    </source>
</evidence>
<dbReference type="InterPro" id="IPR003869">
    <property type="entry name" value="Polysac_CapD-like"/>
</dbReference>
<proteinExistence type="inferred from homology"/>
<dbReference type="Pfam" id="PF02719">
    <property type="entry name" value="Polysacc_synt_2"/>
    <property type="match status" value="1"/>
</dbReference>
<comment type="similarity">
    <text evidence="1">Belongs to the polysaccharide synthase family.</text>
</comment>
<evidence type="ECO:0000313" key="4">
    <source>
        <dbReference type="EMBL" id="XDT70963.1"/>
    </source>
</evidence>
<keyword evidence="2" id="KW-0812">Transmembrane</keyword>
<reference evidence="4" key="1">
    <citation type="submission" date="2024-05" db="EMBL/GenBank/DDBJ databases">
        <title>Genome sequencing of novel strain.</title>
        <authorList>
            <person name="Ganbat D."/>
            <person name="Ganbat S."/>
            <person name="Lee S.-J."/>
        </authorList>
    </citation>
    <scope>NUCLEOTIDE SEQUENCE</scope>
    <source>
        <strain evidence="4">SMD15-11</strain>
    </source>
</reference>
<protein>
    <submittedName>
        <fullName evidence="4">Nucleoside-diphosphate sugar epimerase/dehydratase</fullName>
    </submittedName>
</protein>
<gene>
    <name evidence="4" type="ORF">AAIA72_09075</name>
</gene>
<organism evidence="4">
    <name type="scientific">Thermohahella caldifontis</name>
    <dbReference type="NCBI Taxonomy" id="3142973"/>
    <lineage>
        <taxon>Bacteria</taxon>
        <taxon>Pseudomonadati</taxon>
        <taxon>Pseudomonadota</taxon>
        <taxon>Gammaproteobacteria</taxon>
        <taxon>Oceanospirillales</taxon>
        <taxon>Hahellaceae</taxon>
        <taxon>Thermohahella</taxon>
    </lineage>
</organism>
<dbReference type="Gene3D" id="3.40.50.720">
    <property type="entry name" value="NAD(P)-binding Rossmann-like Domain"/>
    <property type="match status" value="2"/>
</dbReference>